<name>A0A482TBN3_9EURY</name>
<proteinExistence type="predicted"/>
<gene>
    <name evidence="1" type="ORF">ELS19_14270</name>
</gene>
<dbReference type="InterPro" id="IPR036390">
    <property type="entry name" value="WH_DNA-bd_sf"/>
</dbReference>
<evidence type="ECO:0000313" key="1">
    <source>
        <dbReference type="EMBL" id="RYJ15000.1"/>
    </source>
</evidence>
<accession>A0A482TBN3</accession>
<evidence type="ECO:0000313" key="2">
    <source>
        <dbReference type="Proteomes" id="UP000294028"/>
    </source>
</evidence>
<dbReference type="InterPro" id="IPR036388">
    <property type="entry name" value="WH-like_DNA-bd_sf"/>
</dbReference>
<dbReference type="Proteomes" id="UP000294028">
    <property type="component" value="Unassembled WGS sequence"/>
</dbReference>
<dbReference type="SUPFAM" id="SSF46785">
    <property type="entry name" value="Winged helix' DNA-binding domain"/>
    <property type="match status" value="1"/>
</dbReference>
<organism evidence="1 2">
    <name type="scientific">Halogeometricum borinquense</name>
    <dbReference type="NCBI Taxonomy" id="60847"/>
    <lineage>
        <taxon>Archaea</taxon>
        <taxon>Methanobacteriati</taxon>
        <taxon>Methanobacteriota</taxon>
        <taxon>Stenosarchaea group</taxon>
        <taxon>Halobacteria</taxon>
        <taxon>Halobacteriales</taxon>
        <taxon>Haloferacaceae</taxon>
        <taxon>Halogeometricum</taxon>
    </lineage>
</organism>
<dbReference type="AlphaFoldDB" id="A0A482TBN3"/>
<dbReference type="Gene3D" id="1.10.10.10">
    <property type="entry name" value="Winged helix-like DNA-binding domain superfamily/Winged helix DNA-binding domain"/>
    <property type="match status" value="1"/>
</dbReference>
<dbReference type="EMBL" id="RZHH01000002">
    <property type="protein sequence ID" value="RYJ15000.1"/>
    <property type="molecule type" value="Genomic_DNA"/>
</dbReference>
<reference evidence="1 2" key="1">
    <citation type="submission" date="2018-12" db="EMBL/GenBank/DDBJ databases">
        <title>Genome analysis provides insights into bioremediation potentialities of Halogeometricum borinquense strain N11.</title>
        <authorList>
            <person name="Najjari A."/>
            <person name="Youssef N."/>
            <person name="Fhoula I."/>
            <person name="Ben Dhia O."/>
            <person name="Mahjoubi M."/>
            <person name="Ouzari H.I."/>
            <person name="Cherif A."/>
        </authorList>
    </citation>
    <scope>NUCLEOTIDE SEQUENCE [LARGE SCALE GENOMIC DNA]</scope>
    <source>
        <strain evidence="1 2">N11</strain>
    </source>
</reference>
<sequence length="101" mass="11831">MRPRVPWMNEVDDAILEFFREMESISGERVELQPGTVHHNIAEVRGYSEKSRSTFSRRIGDLEKIGLLELTDETKRYYRITEKGLAYLEGEIKAEELEPDE</sequence>
<comment type="caution">
    <text evidence="1">The sequence shown here is derived from an EMBL/GenBank/DDBJ whole genome shotgun (WGS) entry which is preliminary data.</text>
</comment>
<protein>
    <submittedName>
        <fullName evidence="1">Transcriptional regulator</fullName>
    </submittedName>
</protein>